<evidence type="ECO:0000259" key="3">
    <source>
        <dbReference type="Pfam" id="PF04773"/>
    </source>
</evidence>
<feature type="domain" description="FecR protein" evidence="3">
    <location>
        <begin position="64"/>
        <end position="165"/>
    </location>
</feature>
<gene>
    <name evidence="4" type="ORF">DSYM_04250</name>
</gene>
<reference evidence="4" key="1">
    <citation type="journal article" name="DNA Res.">
        <title>The physiological potential of anammox bacteria as revealed by their core genome structure.</title>
        <authorList>
            <person name="Okubo T."/>
            <person name="Toyoda A."/>
            <person name="Fukuhara K."/>
            <person name="Uchiyama I."/>
            <person name="Harigaya Y."/>
            <person name="Kuroiwa M."/>
            <person name="Suzuki T."/>
            <person name="Murakami Y."/>
            <person name="Suwa Y."/>
            <person name="Takami H."/>
        </authorList>
    </citation>
    <scope>NUCLEOTIDE SEQUENCE</scope>
    <source>
        <strain evidence="4">317325-3</strain>
    </source>
</reference>
<name>A0A809RU54_9PROT</name>
<feature type="region of interest" description="Disordered" evidence="1">
    <location>
        <begin position="194"/>
        <end position="214"/>
    </location>
</feature>
<accession>A0A809RU54</accession>
<dbReference type="Pfam" id="PF04773">
    <property type="entry name" value="FecR"/>
    <property type="match status" value="1"/>
</dbReference>
<proteinExistence type="predicted"/>
<evidence type="ECO:0000313" key="5">
    <source>
        <dbReference type="Proteomes" id="UP000662914"/>
    </source>
</evidence>
<evidence type="ECO:0000313" key="4">
    <source>
        <dbReference type="EMBL" id="BBO19726.1"/>
    </source>
</evidence>
<feature type="signal peptide" evidence="2">
    <location>
        <begin position="1"/>
        <end position="28"/>
    </location>
</feature>
<organism evidence="4 5">
    <name type="scientific">Candidatus Desulfobacillus denitrificans</name>
    <dbReference type="NCBI Taxonomy" id="2608985"/>
    <lineage>
        <taxon>Bacteria</taxon>
        <taxon>Pseudomonadati</taxon>
        <taxon>Pseudomonadota</taxon>
        <taxon>Betaproteobacteria</taxon>
        <taxon>Candidatus Desulfobacillus</taxon>
    </lineage>
</organism>
<dbReference type="KEGG" id="ddz:DSYM_04250"/>
<dbReference type="PANTHER" id="PTHR38731">
    <property type="entry name" value="LIPL45-RELATED LIPOPROTEIN-RELATED"/>
    <property type="match status" value="1"/>
</dbReference>
<sequence length="468" mass="47078">MANERMIRYSSVALTVALAAAIPLAGHAATAARVDFATADVKALSPDGRSRPLAKGAEIASGETIDTGSGRAQVRFSDGAQVSLAPQTQFRIDDYRFSGQADGSEKGFFSLLKGGLRTITGLVGRTNRDNYKVNTTVATIGIRGTEYSVTYGNSINVTTGEGSVEVCNAAGCLILNSGETGYVPDANTRPAMTDKKAEIPPPPPDPVAVNISGNDTDKEGNPAALIELGEPAMPIVPFASGLGTLAAAYTKLSYSGLDAGILGGTINFGASSELASFADCCGGPSFTSGTLAESGTDGLIAWGRWASGNVSGNPLASMAYAAGFSGNAVVVPSIVRGYTSFASTAPVATSGGYVSATGAPNSVTGTLNVNFSNVSGSGGTLSYVLNVPISGQTFTINGAAQQYSSAGFLGTSSTITSSGSGCMSSCTGIIPYGDAIQGFFTGNAGQRAGANYGFTSSLGNVSGAIVFK</sequence>
<protein>
    <submittedName>
        <fullName evidence="4">FecR domain-containing protein</fullName>
    </submittedName>
</protein>
<evidence type="ECO:0000256" key="1">
    <source>
        <dbReference type="SAM" id="MobiDB-lite"/>
    </source>
</evidence>
<evidence type="ECO:0000256" key="2">
    <source>
        <dbReference type="SAM" id="SignalP"/>
    </source>
</evidence>
<dbReference type="EMBL" id="AP021857">
    <property type="protein sequence ID" value="BBO19726.1"/>
    <property type="molecule type" value="Genomic_DNA"/>
</dbReference>
<dbReference type="AlphaFoldDB" id="A0A809RU54"/>
<dbReference type="InterPro" id="IPR006860">
    <property type="entry name" value="FecR"/>
</dbReference>
<keyword evidence="2" id="KW-0732">Signal</keyword>
<feature type="chain" id="PRO_5035149822" evidence="2">
    <location>
        <begin position="29"/>
        <end position="468"/>
    </location>
</feature>
<dbReference type="Proteomes" id="UP000662914">
    <property type="component" value="Chromosome"/>
</dbReference>
<dbReference type="Gene3D" id="2.60.120.1440">
    <property type="match status" value="1"/>
</dbReference>